<dbReference type="PANTHER" id="PTHR30288:SF0">
    <property type="entry name" value="FLAGELLAR HOOK-ASSOCIATED PROTEIN 2"/>
    <property type="match status" value="1"/>
</dbReference>
<proteinExistence type="predicted"/>
<gene>
    <name evidence="1" type="ORF">H9873_07710</name>
</gene>
<evidence type="ECO:0000313" key="1">
    <source>
        <dbReference type="EMBL" id="HIW84191.1"/>
    </source>
</evidence>
<evidence type="ECO:0008006" key="3">
    <source>
        <dbReference type="Google" id="ProtNLM"/>
    </source>
</evidence>
<name>A0A9D1RCS5_9FIRM</name>
<evidence type="ECO:0000313" key="2">
    <source>
        <dbReference type="Proteomes" id="UP000824263"/>
    </source>
</evidence>
<dbReference type="EMBL" id="DXGF01000138">
    <property type="protein sequence ID" value="HIW84191.1"/>
    <property type="molecule type" value="Genomic_DNA"/>
</dbReference>
<dbReference type="InterPro" id="IPR040026">
    <property type="entry name" value="FliD"/>
</dbReference>
<dbReference type="GO" id="GO:0009421">
    <property type="term" value="C:bacterial-type flagellum filament cap"/>
    <property type="evidence" value="ECO:0007669"/>
    <property type="project" value="InterPro"/>
</dbReference>
<organism evidence="1 2">
    <name type="scientific">Candidatus Dorea gallistercoris</name>
    <dbReference type="NCBI Taxonomy" id="2838542"/>
    <lineage>
        <taxon>Bacteria</taxon>
        <taxon>Bacillati</taxon>
        <taxon>Bacillota</taxon>
        <taxon>Clostridia</taxon>
        <taxon>Lachnospirales</taxon>
        <taxon>Lachnospiraceae</taxon>
        <taxon>Dorea</taxon>
    </lineage>
</organism>
<sequence length="433" mass="45878">MAINGIYSYGMGSGYYSYQAAVNNARLVQALSRNPQIQSAADSIPAVSSTSSLKDSLDFVKSYNSSMSSLMQAAMDLKSTNSSGVMQNYNVTSSDSAVAEASKNLPIRTAGDITLAVVQTAQAQTNVSASVNASQAATEAIDFTISGIGGSARIQVDASYESGAAKTNAQMLREAAQQINDQDVGVRATVVEENGEASLLLESARTGQFYGFQTSGQMGAAAGADQVQTAGADAQYSVTENGVTRDYSSSRNDITLNGGRISVSLKGTGETTIRSDVDPDNVASALQNLTDKYNNALKVLNDNYGRGTGVDRQLRNLVRGLGAEESLEMLGITVNKDATLNFDAEVLAENMEKNPSLIKDLISGTGGIADTAFNKAVGGMNMNSSSLINEDISNLQYENMYNNPFQFLGMYSRGNSYLQNNFYAVGLMMNYLV</sequence>
<dbReference type="Proteomes" id="UP000824263">
    <property type="component" value="Unassembled WGS sequence"/>
</dbReference>
<reference evidence="1" key="1">
    <citation type="journal article" date="2021" name="PeerJ">
        <title>Extensive microbial diversity within the chicken gut microbiome revealed by metagenomics and culture.</title>
        <authorList>
            <person name="Gilroy R."/>
            <person name="Ravi A."/>
            <person name="Getino M."/>
            <person name="Pursley I."/>
            <person name="Horton D.L."/>
            <person name="Alikhan N.F."/>
            <person name="Baker D."/>
            <person name="Gharbi K."/>
            <person name="Hall N."/>
            <person name="Watson M."/>
            <person name="Adriaenssens E.M."/>
            <person name="Foster-Nyarko E."/>
            <person name="Jarju S."/>
            <person name="Secka A."/>
            <person name="Antonio M."/>
            <person name="Oren A."/>
            <person name="Chaudhuri R.R."/>
            <person name="La Ragione R."/>
            <person name="Hildebrand F."/>
            <person name="Pallen M.J."/>
        </authorList>
    </citation>
    <scope>NUCLEOTIDE SEQUENCE</scope>
    <source>
        <strain evidence="1">ChiSxjej1B13-11762</strain>
    </source>
</reference>
<dbReference type="PANTHER" id="PTHR30288">
    <property type="entry name" value="FLAGELLAR CAP/ASSEMBLY PROTEIN FLID"/>
    <property type="match status" value="1"/>
</dbReference>
<accession>A0A9D1RCS5</accession>
<reference evidence="1" key="2">
    <citation type="submission" date="2021-04" db="EMBL/GenBank/DDBJ databases">
        <authorList>
            <person name="Gilroy R."/>
        </authorList>
    </citation>
    <scope>NUCLEOTIDE SEQUENCE</scope>
    <source>
        <strain evidence="1">ChiSxjej1B13-11762</strain>
    </source>
</reference>
<dbReference type="AlphaFoldDB" id="A0A9D1RCS5"/>
<dbReference type="GO" id="GO:0071973">
    <property type="term" value="P:bacterial-type flagellum-dependent cell motility"/>
    <property type="evidence" value="ECO:0007669"/>
    <property type="project" value="TreeGrafter"/>
</dbReference>
<comment type="caution">
    <text evidence="1">The sequence shown here is derived from an EMBL/GenBank/DDBJ whole genome shotgun (WGS) entry which is preliminary data.</text>
</comment>
<protein>
    <recommendedName>
        <fullName evidence="3">HAP2</fullName>
    </recommendedName>
</protein>